<dbReference type="PANTHER" id="PTHR47972">
    <property type="entry name" value="KINESIN-LIKE PROTEIN KLP-3"/>
    <property type="match status" value="1"/>
</dbReference>
<dbReference type="GO" id="GO:0005874">
    <property type="term" value="C:microtubule"/>
    <property type="evidence" value="ECO:0007669"/>
    <property type="project" value="UniProtKB-KW"/>
</dbReference>
<dbReference type="InterPro" id="IPR027417">
    <property type="entry name" value="P-loop_NTPase"/>
</dbReference>
<protein>
    <recommendedName>
        <fullName evidence="6">Kinesin motor domain-containing protein</fullName>
    </recommendedName>
</protein>
<dbReference type="InterPro" id="IPR001752">
    <property type="entry name" value="Kinesin_motor_dom"/>
</dbReference>
<keyword evidence="8" id="KW-1185">Reference proteome</keyword>
<keyword evidence="3" id="KW-0067">ATP-binding</keyword>
<evidence type="ECO:0000256" key="4">
    <source>
        <dbReference type="ARBA" id="ARBA00023175"/>
    </source>
</evidence>
<dbReference type="SMART" id="SM00129">
    <property type="entry name" value="KISc"/>
    <property type="match status" value="1"/>
</dbReference>
<evidence type="ECO:0000256" key="2">
    <source>
        <dbReference type="ARBA" id="ARBA00022741"/>
    </source>
</evidence>
<organism evidence="7 8">
    <name type="scientific">Phytophthora megakarya</name>
    <dbReference type="NCBI Taxonomy" id="4795"/>
    <lineage>
        <taxon>Eukaryota</taxon>
        <taxon>Sar</taxon>
        <taxon>Stramenopiles</taxon>
        <taxon>Oomycota</taxon>
        <taxon>Peronosporomycetes</taxon>
        <taxon>Peronosporales</taxon>
        <taxon>Peronosporaceae</taxon>
        <taxon>Phytophthora</taxon>
    </lineage>
</organism>
<dbReference type="Proteomes" id="UP000198211">
    <property type="component" value="Unassembled WGS sequence"/>
</dbReference>
<sequence length="196" mass="21387">LEQADNGHFSVNLASCNRSVDRTGVNTHSSSSHSIFARKFRSYNEVLNTEVEGSLSLVDLAGNKRLSRSKSTGDRLKEAQATNKSLSAVADLCQALAKKSGHVPYRESELTYALRPALSGEGKTLMMAYLSPSYASMDESLCSMRIAQKVSHCEFGAPVRQIRSTRLQSLGPAAAPRTRLRGNTDEAHTITLMMNH</sequence>
<dbReference type="OrthoDB" id="3176171at2759"/>
<comment type="caution">
    <text evidence="5">Lacks conserved residue(s) required for the propagation of feature annotation.</text>
</comment>
<dbReference type="Gene3D" id="3.40.850.10">
    <property type="entry name" value="Kinesin motor domain"/>
    <property type="match status" value="1"/>
</dbReference>
<dbReference type="Pfam" id="PF00225">
    <property type="entry name" value="Kinesin"/>
    <property type="match status" value="1"/>
</dbReference>
<evidence type="ECO:0000313" key="7">
    <source>
        <dbReference type="EMBL" id="OWY94931.1"/>
    </source>
</evidence>
<comment type="caution">
    <text evidence="7">The sequence shown here is derived from an EMBL/GenBank/DDBJ whole genome shotgun (WGS) entry which is preliminary data.</text>
</comment>
<dbReference type="InterPro" id="IPR027640">
    <property type="entry name" value="Kinesin-like_fam"/>
</dbReference>
<evidence type="ECO:0000256" key="3">
    <source>
        <dbReference type="ARBA" id="ARBA00022840"/>
    </source>
</evidence>
<dbReference type="PANTHER" id="PTHR47972:SF45">
    <property type="entry name" value="PROTEIN CLARET SEGREGATIONAL"/>
    <property type="match status" value="1"/>
</dbReference>
<dbReference type="PRINTS" id="PR00380">
    <property type="entry name" value="KINESINHEAVY"/>
</dbReference>
<dbReference type="SUPFAM" id="SSF52540">
    <property type="entry name" value="P-loop containing nucleoside triphosphate hydrolases"/>
    <property type="match status" value="1"/>
</dbReference>
<feature type="non-terminal residue" evidence="7">
    <location>
        <position position="1"/>
    </location>
</feature>
<dbReference type="STRING" id="4795.A0A225UPR8"/>
<dbReference type="EMBL" id="NBNE01013632">
    <property type="protein sequence ID" value="OWY94931.1"/>
    <property type="molecule type" value="Genomic_DNA"/>
</dbReference>
<name>A0A225UPR8_9STRA</name>
<accession>A0A225UPR8</accession>
<keyword evidence="4" id="KW-0505">Motor protein</keyword>
<dbReference type="InterPro" id="IPR036961">
    <property type="entry name" value="Kinesin_motor_dom_sf"/>
</dbReference>
<dbReference type="PROSITE" id="PS50067">
    <property type="entry name" value="KINESIN_MOTOR_2"/>
    <property type="match status" value="1"/>
</dbReference>
<dbReference type="GO" id="GO:0003777">
    <property type="term" value="F:microtubule motor activity"/>
    <property type="evidence" value="ECO:0007669"/>
    <property type="project" value="InterPro"/>
</dbReference>
<keyword evidence="1" id="KW-0493">Microtubule</keyword>
<dbReference type="AlphaFoldDB" id="A0A225UPR8"/>
<comment type="similarity">
    <text evidence="5">Belongs to the TRAFAC class myosin-kinesin ATPase superfamily. Kinesin family.</text>
</comment>
<proteinExistence type="inferred from homology"/>
<dbReference type="GO" id="GO:0008017">
    <property type="term" value="F:microtubule binding"/>
    <property type="evidence" value="ECO:0007669"/>
    <property type="project" value="InterPro"/>
</dbReference>
<reference evidence="8" key="1">
    <citation type="submission" date="2017-03" db="EMBL/GenBank/DDBJ databases">
        <title>Phytopthora megakarya and P. palmivora, two closely related causual agents of cacao black pod achieved similar genome size and gene model numbers by different mechanisms.</title>
        <authorList>
            <person name="Ali S."/>
            <person name="Shao J."/>
            <person name="Larry D.J."/>
            <person name="Kronmiller B."/>
            <person name="Shen D."/>
            <person name="Strem M.D."/>
            <person name="Melnick R.L."/>
            <person name="Guiltinan M.J."/>
            <person name="Tyler B.M."/>
            <person name="Meinhardt L.W."/>
            <person name="Bailey B.A."/>
        </authorList>
    </citation>
    <scope>NUCLEOTIDE SEQUENCE [LARGE SCALE GENOMIC DNA]</scope>
    <source>
        <strain evidence="8">zdho120</strain>
    </source>
</reference>
<dbReference type="GO" id="GO:0007018">
    <property type="term" value="P:microtubule-based movement"/>
    <property type="evidence" value="ECO:0007669"/>
    <property type="project" value="InterPro"/>
</dbReference>
<evidence type="ECO:0000259" key="6">
    <source>
        <dbReference type="PROSITE" id="PS50067"/>
    </source>
</evidence>
<keyword evidence="2" id="KW-0547">Nucleotide-binding</keyword>
<gene>
    <name evidence="7" type="ORF">PHMEG_00035202</name>
</gene>
<dbReference type="GO" id="GO:0005524">
    <property type="term" value="F:ATP binding"/>
    <property type="evidence" value="ECO:0007669"/>
    <property type="project" value="UniProtKB-KW"/>
</dbReference>
<evidence type="ECO:0000256" key="5">
    <source>
        <dbReference type="PROSITE-ProRule" id="PRU00283"/>
    </source>
</evidence>
<feature type="domain" description="Kinesin motor" evidence="6">
    <location>
        <begin position="1"/>
        <end position="153"/>
    </location>
</feature>
<evidence type="ECO:0000256" key="1">
    <source>
        <dbReference type="ARBA" id="ARBA00022701"/>
    </source>
</evidence>
<evidence type="ECO:0000313" key="8">
    <source>
        <dbReference type="Proteomes" id="UP000198211"/>
    </source>
</evidence>